<evidence type="ECO:0000313" key="4">
    <source>
        <dbReference type="EMBL" id="TKA43139.1"/>
    </source>
</evidence>
<sequence length="321" mass="35639">MQPYGQQAVVPQPQQQWQSGNASTGEQQQGSTTTQTTITTTQTRLIAQQAQHAYAMTPQPMQWPYAATPQQVQFNNLQAQSAYQYPAQQQTMQTQAAPPTPAVQQADYSHLMKEAPTGAPVNNQQSNSFTTTSGTQTLQYADQGVGGQARQAAEANGQGQQFEMQVQTMIAAMGICPSQYRWYLAPMGYLCAGGNHHIDNEEVDKWAKNQRYRPHVKLVNTWDDPNLPFDPYVGPLSVLMAHPPEVDFWQPMHQRHRDFMQQAIRAGFGPSGNPGDIVCKCMAGMRIPGPEERAMARNDEMRARLYGHTAGNFGYGFGRNS</sequence>
<reference evidence="3" key="3">
    <citation type="submission" date="2023-06" db="EMBL/GenBank/DDBJ databases">
        <title>Black Yeasts Isolated from many extreme environments.</title>
        <authorList>
            <person name="Coleine C."/>
            <person name="Stajich J.E."/>
            <person name="Selbmann L."/>
        </authorList>
    </citation>
    <scope>NUCLEOTIDE SEQUENCE</scope>
    <source>
        <strain evidence="3">CCFEE 5200</strain>
    </source>
</reference>
<evidence type="ECO:0000313" key="6">
    <source>
        <dbReference type="Proteomes" id="UP001175353"/>
    </source>
</evidence>
<gene>
    <name evidence="4" type="ORF">B0A54_06087</name>
    <name evidence="2" type="ORF">LTR82_012800</name>
    <name evidence="3" type="ORF">LTR91_009690</name>
</gene>
<dbReference type="Proteomes" id="UP001175353">
    <property type="component" value="Unassembled WGS sequence"/>
</dbReference>
<reference evidence="4 5" key="1">
    <citation type="submission" date="2017-03" db="EMBL/GenBank/DDBJ databases">
        <title>Genomes of endolithic fungi from Antarctica.</title>
        <authorList>
            <person name="Coleine C."/>
            <person name="Masonjones S."/>
            <person name="Stajich J.E."/>
        </authorList>
    </citation>
    <scope>NUCLEOTIDE SEQUENCE [LARGE SCALE GENOMIC DNA]</scope>
    <source>
        <strain evidence="4 5">CCFEE 5311</strain>
    </source>
</reference>
<proteinExistence type="predicted"/>
<name>A0A4V5N8D4_9PEZI</name>
<reference evidence="2" key="2">
    <citation type="submission" date="2021-12" db="EMBL/GenBank/DDBJ databases">
        <title>Black yeast isolated from Biological Soil Crust.</title>
        <authorList>
            <person name="Kurbessoian T."/>
        </authorList>
    </citation>
    <scope>NUCLEOTIDE SEQUENCE</scope>
    <source>
        <strain evidence="2">CCFEE 5208</strain>
    </source>
</reference>
<organism evidence="4 5">
    <name type="scientific">Friedmanniomyces endolithicus</name>
    <dbReference type="NCBI Taxonomy" id="329885"/>
    <lineage>
        <taxon>Eukaryota</taxon>
        <taxon>Fungi</taxon>
        <taxon>Dikarya</taxon>
        <taxon>Ascomycota</taxon>
        <taxon>Pezizomycotina</taxon>
        <taxon>Dothideomycetes</taxon>
        <taxon>Dothideomycetidae</taxon>
        <taxon>Mycosphaerellales</taxon>
        <taxon>Teratosphaeriaceae</taxon>
        <taxon>Friedmanniomyces</taxon>
    </lineage>
</organism>
<dbReference type="EMBL" id="NAJP01000020">
    <property type="protein sequence ID" value="TKA43139.1"/>
    <property type="molecule type" value="Genomic_DNA"/>
</dbReference>
<protein>
    <submittedName>
        <fullName evidence="4">Uncharacterized protein</fullName>
    </submittedName>
</protein>
<evidence type="ECO:0000256" key="1">
    <source>
        <dbReference type="SAM" id="MobiDB-lite"/>
    </source>
</evidence>
<keyword evidence="6" id="KW-1185">Reference proteome</keyword>
<dbReference type="OrthoDB" id="3908299at2759"/>
<dbReference type="AlphaFoldDB" id="A0A4V5N8D4"/>
<comment type="caution">
    <text evidence="4">The sequence shown here is derived from an EMBL/GenBank/DDBJ whole genome shotgun (WGS) entry which is preliminary data.</text>
</comment>
<dbReference type="STRING" id="329885.A0A4V5N8D4"/>
<dbReference type="EMBL" id="JAUJLE010000080">
    <property type="protein sequence ID" value="KAK0988135.1"/>
    <property type="molecule type" value="Genomic_DNA"/>
</dbReference>
<dbReference type="Proteomes" id="UP001168146">
    <property type="component" value="Unassembled WGS sequence"/>
</dbReference>
<feature type="region of interest" description="Disordered" evidence="1">
    <location>
        <begin position="1"/>
        <end position="37"/>
    </location>
</feature>
<evidence type="ECO:0000313" key="2">
    <source>
        <dbReference type="EMBL" id="KAK0315019.1"/>
    </source>
</evidence>
<evidence type="ECO:0000313" key="3">
    <source>
        <dbReference type="EMBL" id="KAK0988135.1"/>
    </source>
</evidence>
<dbReference type="Proteomes" id="UP000310066">
    <property type="component" value="Unassembled WGS sequence"/>
</dbReference>
<accession>A0A4V5N8D4</accession>
<evidence type="ECO:0000313" key="5">
    <source>
        <dbReference type="Proteomes" id="UP000310066"/>
    </source>
</evidence>
<dbReference type="EMBL" id="JASUXU010000053">
    <property type="protein sequence ID" value="KAK0315019.1"/>
    <property type="molecule type" value="Genomic_DNA"/>
</dbReference>